<evidence type="ECO:0000313" key="2">
    <source>
        <dbReference type="Proteomes" id="UP000604117"/>
    </source>
</evidence>
<accession>A0ABQ4CW86</accession>
<proteinExistence type="predicted"/>
<name>A0ABQ4CW86_9ACTN</name>
<reference evidence="1 2" key="1">
    <citation type="submission" date="2021-01" db="EMBL/GenBank/DDBJ databases">
        <title>Whole genome shotgun sequence of Asanoa siamensis NBRC 107932.</title>
        <authorList>
            <person name="Komaki H."/>
            <person name="Tamura T."/>
        </authorList>
    </citation>
    <scope>NUCLEOTIDE SEQUENCE [LARGE SCALE GENOMIC DNA]</scope>
    <source>
        <strain evidence="1 2">NBRC 107932</strain>
    </source>
</reference>
<keyword evidence="2" id="KW-1185">Reference proteome</keyword>
<evidence type="ECO:0000313" key="1">
    <source>
        <dbReference type="EMBL" id="GIF75556.1"/>
    </source>
</evidence>
<dbReference type="EMBL" id="BONE01000045">
    <property type="protein sequence ID" value="GIF75556.1"/>
    <property type="molecule type" value="Genomic_DNA"/>
</dbReference>
<gene>
    <name evidence="1" type="ORF">Asi02nite_50740</name>
</gene>
<comment type="caution">
    <text evidence="1">The sequence shown here is derived from an EMBL/GenBank/DDBJ whole genome shotgun (WGS) entry which is preliminary data.</text>
</comment>
<dbReference type="Proteomes" id="UP000604117">
    <property type="component" value="Unassembled WGS sequence"/>
</dbReference>
<dbReference type="InterPro" id="IPR029044">
    <property type="entry name" value="Nucleotide-diphossugar_trans"/>
</dbReference>
<organism evidence="1 2">
    <name type="scientific">Asanoa siamensis</name>
    <dbReference type="NCBI Taxonomy" id="926357"/>
    <lineage>
        <taxon>Bacteria</taxon>
        <taxon>Bacillati</taxon>
        <taxon>Actinomycetota</taxon>
        <taxon>Actinomycetes</taxon>
        <taxon>Micromonosporales</taxon>
        <taxon>Micromonosporaceae</taxon>
        <taxon>Asanoa</taxon>
    </lineage>
</organism>
<protein>
    <recommendedName>
        <fullName evidence="3">Glycosyltransferase involved in cell wall biosynthesis</fullName>
    </recommendedName>
</protein>
<dbReference type="SUPFAM" id="SSF53448">
    <property type="entry name" value="Nucleotide-diphospho-sugar transferases"/>
    <property type="match status" value="1"/>
</dbReference>
<evidence type="ECO:0008006" key="3">
    <source>
        <dbReference type="Google" id="ProtNLM"/>
    </source>
</evidence>
<dbReference type="CDD" id="cd00761">
    <property type="entry name" value="Glyco_tranf_GTA_type"/>
    <property type="match status" value="1"/>
</dbReference>
<sequence length="477" mass="50018">MIPAGLRTSAPERLAGAVGTRVVRVGDSALVVAGSTDHLRDVASGPFAAEPARRVRVVVAYWRHTPWSVPVAPAPHLVRHRVARPHLRRGSAVVSLRYARPVPLGDAIRSALTALAPTTPWPTAPPTPGPARFDATRINPRGRRPCAYGPDAPRLVLDSPTFDAASLARLRDAAAATVGRHAGPAAVAALCATGVLVDASALAPATRAALAPDLLEVLDAPPPAADPLAVEARSVRQRRAALRAHATGLAAGSPPAVSAILATRRPELLGPVLAMLAGQTYPNLEIVVCLHGVPAPADLATALAGRPHRIVEVPGEVSFGTALGLATERASGALVTKVDDDDTYGPEHVWDLVLARHYSGATLVGKGSELVFLEDRGTVLRRRSGTPEAFGEMVSGGTMLLAKGDIEAVGGWRPVPRSVDLGLIQRLVRAGGTIYRTHPLGYVYHRRATGHTWDPGEDYFLRNSSATWPSIPPDALA</sequence>
<dbReference type="RefSeq" id="WP_203716417.1">
    <property type="nucleotide sequence ID" value="NZ_BONE01000045.1"/>
</dbReference>
<dbReference type="Gene3D" id="3.90.550.10">
    <property type="entry name" value="Spore Coat Polysaccharide Biosynthesis Protein SpsA, Chain A"/>
    <property type="match status" value="1"/>
</dbReference>